<name>A0A1X9NA11_9GAMM</name>
<dbReference type="AlphaFoldDB" id="A0A1X9NA11"/>
<dbReference type="NCBIfam" id="NF002804">
    <property type="entry name" value="PRK02946.1"/>
    <property type="match status" value="1"/>
</dbReference>
<dbReference type="GO" id="GO:0006099">
    <property type="term" value="P:tricarboxylic acid cycle"/>
    <property type="evidence" value="ECO:0007669"/>
    <property type="project" value="UniProtKB-UniRule"/>
</dbReference>
<comment type="catalytic activity">
    <reaction evidence="11">
        <text>L-seryl-[isocitrate dehydrogenase] + ATP = O-phospho-L-seryl-[isocitrate dehydrogenase] + ADP + H(+)</text>
        <dbReference type="Rhea" id="RHEA:43540"/>
        <dbReference type="Rhea" id="RHEA-COMP:10605"/>
        <dbReference type="Rhea" id="RHEA-COMP:10606"/>
        <dbReference type="ChEBI" id="CHEBI:15378"/>
        <dbReference type="ChEBI" id="CHEBI:29999"/>
        <dbReference type="ChEBI" id="CHEBI:30616"/>
        <dbReference type="ChEBI" id="CHEBI:83421"/>
        <dbReference type="ChEBI" id="CHEBI:456216"/>
        <dbReference type="EC" id="2.7.11.5"/>
    </reaction>
</comment>
<evidence type="ECO:0000313" key="14">
    <source>
        <dbReference type="EMBL" id="ARN73272.1"/>
    </source>
</evidence>
<keyword evidence="7 11" id="KW-0418">Kinase</keyword>
<dbReference type="GO" id="GO:0016208">
    <property type="term" value="F:AMP binding"/>
    <property type="evidence" value="ECO:0007669"/>
    <property type="project" value="TreeGrafter"/>
</dbReference>
<comment type="caution">
    <text evidence="11">Lacks conserved residue(s) required for the propagation of feature annotation.</text>
</comment>
<feature type="binding site" evidence="11">
    <location>
        <begin position="314"/>
        <end position="320"/>
    </location>
    <ligand>
        <name>ATP</name>
        <dbReference type="ChEBI" id="CHEBI:30616"/>
    </ligand>
</feature>
<dbReference type="GO" id="GO:0006006">
    <property type="term" value="P:glucose metabolic process"/>
    <property type="evidence" value="ECO:0007669"/>
    <property type="project" value="InterPro"/>
</dbReference>
<dbReference type="GO" id="GO:0008772">
    <property type="term" value="F:[isocitrate dehydrogenase (NADP+)] kinase activity"/>
    <property type="evidence" value="ECO:0007669"/>
    <property type="project" value="UniProtKB-UniRule"/>
</dbReference>
<evidence type="ECO:0000256" key="4">
    <source>
        <dbReference type="ARBA" id="ARBA00022532"/>
    </source>
</evidence>
<comment type="function">
    <text evidence="11">Bifunctional enzyme which can phosphorylate or dephosphorylate isocitrate dehydrogenase (IDH) on a specific serine residue. This is a regulatory mechanism which enables bacteria to bypass the Krebs cycle via the glyoxylate shunt in response to the source of carbon. When bacteria are grown on glucose, IDH is fully active and unphosphorylated, but when grown on acetate or ethanol, the activity of IDH declines drastically concomitant with its phosphorylation.</text>
</comment>
<dbReference type="PIRSF" id="PIRSF000719">
    <property type="entry name" value="AceK"/>
    <property type="match status" value="1"/>
</dbReference>
<keyword evidence="2 11" id="KW-0963">Cytoplasm</keyword>
<dbReference type="InterPro" id="IPR010452">
    <property type="entry name" value="Isocitrate_DH_AceK"/>
</dbReference>
<dbReference type="GO" id="GO:0004674">
    <property type="term" value="F:protein serine/threonine kinase activity"/>
    <property type="evidence" value="ECO:0007669"/>
    <property type="project" value="UniProtKB-KW"/>
</dbReference>
<dbReference type="EC" id="2.7.11.5" evidence="11"/>
<keyword evidence="4 11" id="KW-0816">Tricarboxylic acid cycle</keyword>
<evidence type="ECO:0000313" key="15">
    <source>
        <dbReference type="Proteomes" id="UP000193450"/>
    </source>
</evidence>
<feature type="binding site" evidence="11">
    <location>
        <position position="335"/>
    </location>
    <ligand>
        <name>ATP</name>
        <dbReference type="ChEBI" id="CHEBI:30616"/>
    </ligand>
</feature>
<keyword evidence="5 11" id="KW-0808">Transferase</keyword>
<dbReference type="PANTHER" id="PTHR39559:SF1">
    <property type="entry name" value="ISOCITRATE DEHYDROGENASE KINASE_PHOSPHATASE"/>
    <property type="match status" value="1"/>
</dbReference>
<feature type="domain" description="Isocitrate dehydrogenase kinase/phosphatase (AceK) kinase" evidence="12">
    <location>
        <begin position="309"/>
        <end position="563"/>
    </location>
</feature>
<protein>
    <recommendedName>
        <fullName evidence="11">Isocitrate dehydrogenase kinase/phosphatase</fullName>
        <shortName evidence="11">IDH kinase/phosphatase</shortName>
        <shortName evidence="11">IDHK/P</shortName>
        <ecNumber evidence="11">2.7.11.5</ecNumber>
        <ecNumber evidence="11">3.1.3.-</ecNumber>
    </recommendedName>
</protein>
<keyword evidence="6 11" id="KW-0547">Nucleotide-binding</keyword>
<dbReference type="GO" id="GO:0005737">
    <property type="term" value="C:cytoplasm"/>
    <property type="evidence" value="ECO:0007669"/>
    <property type="project" value="UniProtKB-SubCell"/>
</dbReference>
<dbReference type="Pfam" id="PF06315">
    <property type="entry name" value="AceK_kinase"/>
    <property type="match status" value="1"/>
</dbReference>
<evidence type="ECO:0000259" key="12">
    <source>
        <dbReference type="Pfam" id="PF06315"/>
    </source>
</evidence>
<dbReference type="GO" id="GO:0006097">
    <property type="term" value="P:glyoxylate cycle"/>
    <property type="evidence" value="ECO:0007669"/>
    <property type="project" value="UniProtKB-UniRule"/>
</dbReference>
<dbReference type="HAMAP" id="MF_00747">
    <property type="entry name" value="AceK"/>
    <property type="match status" value="1"/>
</dbReference>
<dbReference type="InterPro" id="IPR046854">
    <property type="entry name" value="AceK_regulatory"/>
</dbReference>
<evidence type="ECO:0000256" key="11">
    <source>
        <dbReference type="HAMAP-Rule" id="MF_00747"/>
    </source>
</evidence>
<sequence>MSSALGLAKAILNGFDAFFGDFQNVTLGAQARFEKADWQLVHAAMSHRLEMYKKKVRDVAGMADDIAGRPLNDRALWRDAKAEYAILVETHSNYEIAQTFFNSVYCFVFAHEKVRDVHSFVVVPDLLPQGQSEAIIFTEYPATDDLSSGVRSILLDTCFNLPFEDLDRDVERVVGLIEKMLRPRLQKNQHIKTQVLNSLFYRNKAAYLVGRIVADGEMLPFVFPILNNERGGVYVDTVLFSPDDVSKLFSFTRSYFMVDASVPSQYVGFLQSIMPQKKLFELYSAIGFGKHAKTVFYRSAVAHTAQTEDQYVVAPGIKGMVMLVFTLPSYDYVYKVIKDRFTPPKDMTRQEVKDKYKLVKRWDRAGRMAETQEFNNLAFDRRRFSDELLAELKKEAPSLVEEKGNALILNHVYVERRMTPLNLYLKDASDEEIYSVMDEYGNAIKQLAGANIFPGDMLLKNFGVTRHGRVVFYDYDEICPLVDCNFRTIPIPRTEEQEMASQPWYDVGPADVFPEEFRLFFSGNRRARDVFDELHPELYSAEFWTNLQTQIRNGKVEDVFPYRRRYRFKR</sequence>
<comment type="subcellular location">
    <subcellularLocation>
        <location evidence="11">Cytoplasm</location>
    </subcellularLocation>
</comment>
<keyword evidence="15" id="KW-1185">Reference proteome</keyword>
<organism evidence="14 15">
    <name type="scientific">Oceanicoccus sagamiensis</name>
    <dbReference type="NCBI Taxonomy" id="716816"/>
    <lineage>
        <taxon>Bacteria</taxon>
        <taxon>Pseudomonadati</taxon>
        <taxon>Pseudomonadota</taxon>
        <taxon>Gammaproteobacteria</taxon>
        <taxon>Cellvibrionales</taxon>
        <taxon>Spongiibacteraceae</taxon>
        <taxon>Oceanicoccus</taxon>
    </lineage>
</organism>
<evidence type="ECO:0000256" key="2">
    <source>
        <dbReference type="ARBA" id="ARBA00022490"/>
    </source>
</evidence>
<dbReference type="PANTHER" id="PTHR39559">
    <property type="match status" value="1"/>
</dbReference>
<accession>A0A1X9NA11</accession>
<keyword evidence="9 11" id="KW-0067">ATP-binding</keyword>
<dbReference type="EC" id="3.1.3.-" evidence="11"/>
<gene>
    <name evidence="11" type="primary">aceK</name>
    <name evidence="14" type="ORF">BST96_03605</name>
</gene>
<keyword evidence="3 11" id="KW-0723">Serine/threonine-protein kinase</keyword>
<comment type="similarity">
    <text evidence="11">Belongs to the AceK family.</text>
</comment>
<keyword evidence="1 11" id="KW-0329">Glyoxylate bypass</keyword>
<dbReference type="Pfam" id="PF20423">
    <property type="entry name" value="AceK_regulatory"/>
    <property type="match status" value="1"/>
</dbReference>
<feature type="domain" description="Isocitrate dehydrogenase kinase/phosphatase (AceK) regulatory" evidence="13">
    <location>
        <begin position="8"/>
        <end position="307"/>
    </location>
</feature>
<keyword evidence="8 11" id="KW-0378">Hydrolase</keyword>
<dbReference type="GO" id="GO:0004721">
    <property type="term" value="F:phosphoprotein phosphatase activity"/>
    <property type="evidence" value="ECO:0007669"/>
    <property type="project" value="UniProtKB-KW"/>
</dbReference>
<reference evidence="14 15" key="1">
    <citation type="submission" date="2016-11" db="EMBL/GenBank/DDBJ databases">
        <title>Trade-off between light-utilization and light-protection in marine flavobacteria.</title>
        <authorList>
            <person name="Kumagai Y."/>
        </authorList>
    </citation>
    <scope>NUCLEOTIDE SEQUENCE [LARGE SCALE GENOMIC DNA]</scope>
    <source>
        <strain evidence="14 15">NBRC 107125</strain>
    </source>
</reference>
<dbReference type="InterPro" id="IPR046855">
    <property type="entry name" value="AceK_kinase"/>
</dbReference>
<dbReference type="Proteomes" id="UP000193450">
    <property type="component" value="Chromosome"/>
</dbReference>
<dbReference type="EMBL" id="CP019343">
    <property type="protein sequence ID" value="ARN73272.1"/>
    <property type="molecule type" value="Genomic_DNA"/>
</dbReference>
<keyword evidence="10 11" id="KW-0904">Protein phosphatase</keyword>
<evidence type="ECO:0000256" key="9">
    <source>
        <dbReference type="ARBA" id="ARBA00022840"/>
    </source>
</evidence>
<evidence type="ECO:0000256" key="8">
    <source>
        <dbReference type="ARBA" id="ARBA00022801"/>
    </source>
</evidence>
<proteinExistence type="inferred from homology"/>
<evidence type="ECO:0000256" key="6">
    <source>
        <dbReference type="ARBA" id="ARBA00022741"/>
    </source>
</evidence>
<evidence type="ECO:0000256" key="3">
    <source>
        <dbReference type="ARBA" id="ARBA00022527"/>
    </source>
</evidence>
<evidence type="ECO:0000256" key="7">
    <source>
        <dbReference type="ARBA" id="ARBA00022777"/>
    </source>
</evidence>
<dbReference type="GO" id="GO:0005524">
    <property type="term" value="F:ATP binding"/>
    <property type="evidence" value="ECO:0007669"/>
    <property type="project" value="UniProtKB-UniRule"/>
</dbReference>
<dbReference type="KEGG" id="osg:BST96_03605"/>
<evidence type="ECO:0000256" key="5">
    <source>
        <dbReference type="ARBA" id="ARBA00022679"/>
    </source>
</evidence>
<evidence type="ECO:0000259" key="13">
    <source>
        <dbReference type="Pfam" id="PF20423"/>
    </source>
</evidence>
<dbReference type="STRING" id="716816.BST96_03605"/>
<evidence type="ECO:0000256" key="1">
    <source>
        <dbReference type="ARBA" id="ARBA00022435"/>
    </source>
</evidence>
<evidence type="ECO:0000256" key="10">
    <source>
        <dbReference type="ARBA" id="ARBA00022912"/>
    </source>
</evidence>